<dbReference type="PANTHER" id="PTHR33112:SF12">
    <property type="entry name" value="HETEROKARYON INCOMPATIBILITY DOMAIN-CONTAINING PROTEIN"/>
    <property type="match status" value="1"/>
</dbReference>
<name>A0AAD5RQC4_9PEZI</name>
<feature type="region of interest" description="Disordered" evidence="1">
    <location>
        <begin position="113"/>
        <end position="144"/>
    </location>
</feature>
<dbReference type="PANTHER" id="PTHR33112">
    <property type="entry name" value="DOMAIN PROTEIN, PUTATIVE-RELATED"/>
    <property type="match status" value="1"/>
</dbReference>
<evidence type="ECO:0000256" key="1">
    <source>
        <dbReference type="SAM" id="MobiDB-lite"/>
    </source>
</evidence>
<comment type="caution">
    <text evidence="3">The sequence shown here is derived from an EMBL/GenBank/DDBJ whole genome shotgun (WGS) entry which is preliminary data.</text>
</comment>
<feature type="compositionally biased region" description="Basic and acidic residues" evidence="1">
    <location>
        <begin position="113"/>
        <end position="130"/>
    </location>
</feature>
<dbReference type="AlphaFoldDB" id="A0AAD5RQC4"/>
<keyword evidence="4" id="KW-1185">Reference proteome</keyword>
<gene>
    <name evidence="3" type="ORF">MKZ38_001366</name>
</gene>
<proteinExistence type="predicted"/>
<dbReference type="Proteomes" id="UP001201980">
    <property type="component" value="Unassembled WGS sequence"/>
</dbReference>
<dbReference type="Pfam" id="PF06985">
    <property type="entry name" value="HET"/>
    <property type="match status" value="1"/>
</dbReference>
<sequence>MTTFDGGDCGPPGDLLCTSCTSLSLRIEKFLPAYISSNNELPGVLASSFDPHGMEPRELGFLDEIYLRRTTCSFCWLLFKATHSRDGGGIGYDGQTKDRRRVQCRMDWHLDGRVFDDKPSPGRDGGEADRGSLASNGMRSPKSRQYSTRRIRLFNPDDLFPEAYIMLLLTAAAPSSIQSPTFLGRKIPRYRINLDILRSWLYICDCEHGSICDVHPALSLANRSSRITDEIRLIDLELECLRHPGSLEGQDIAYATVSYIWGTSLPLTLTGQTYDALSINIGPNTPDLPRTLRDAMVLVKELGIRYIWIDGLCIVQDDVDDVDDKAVMIKMMDRIYGNGVLNICAAAGSSARDGIPGSPHTLRDVVQPVARCASMELMVTTPVERRIEKTTWNTRAWTFQERMLSRRSIIVVEDCVFFQCRRATWSEEVDSETSSSAWTLEMIRSPLEGFEKNPVRLFVECVELFSARKLTYLGDKLAAFEGMAAVLCPPLKSKMHYGLPDAYFDFALLWDHRQPGSRIQPDSCRGLSGIFPSWSWCGFQNGVLWRTSMIEGVLFNLHEWLEQHTWIVWHKTSQDGSSLRPVWSSSDERGLVGSMESRWVGYSVDFWEGSRMIPNLIGSSSTVDLPGRKPIAPTNRVEGWQSYVLYFWTYTAFFQLSRQSMTGSAFASDLEPGLHRFGILDQNGDWCGTMVLDENWYNQVGRIFEFAAISEARDFSMEELDTWNYYIPGERKVSEWYLVYALLITWDKDRTVAERAGIAKIYQNAFRKSSFPPGSNWREIALG</sequence>
<evidence type="ECO:0000259" key="2">
    <source>
        <dbReference type="Pfam" id="PF06985"/>
    </source>
</evidence>
<evidence type="ECO:0000313" key="4">
    <source>
        <dbReference type="Proteomes" id="UP001201980"/>
    </source>
</evidence>
<feature type="domain" description="Heterokaryon incompatibility" evidence="2">
    <location>
        <begin position="254"/>
        <end position="401"/>
    </location>
</feature>
<dbReference type="EMBL" id="JAKWBI020000136">
    <property type="protein sequence ID" value="KAJ2901828.1"/>
    <property type="molecule type" value="Genomic_DNA"/>
</dbReference>
<organism evidence="3 4">
    <name type="scientific">Zalerion maritima</name>
    <dbReference type="NCBI Taxonomy" id="339359"/>
    <lineage>
        <taxon>Eukaryota</taxon>
        <taxon>Fungi</taxon>
        <taxon>Dikarya</taxon>
        <taxon>Ascomycota</taxon>
        <taxon>Pezizomycotina</taxon>
        <taxon>Sordariomycetes</taxon>
        <taxon>Lulworthiomycetidae</taxon>
        <taxon>Lulworthiales</taxon>
        <taxon>Lulworthiaceae</taxon>
        <taxon>Zalerion</taxon>
    </lineage>
</organism>
<accession>A0AAD5RQC4</accession>
<reference evidence="3" key="1">
    <citation type="submission" date="2022-07" db="EMBL/GenBank/DDBJ databases">
        <title>Draft genome sequence of Zalerion maritima ATCC 34329, a (micro)plastics degrading marine fungus.</title>
        <authorList>
            <person name="Paco A."/>
            <person name="Goncalves M.F.M."/>
            <person name="Rocha-Santos T.A.P."/>
            <person name="Alves A."/>
        </authorList>
    </citation>
    <scope>NUCLEOTIDE SEQUENCE</scope>
    <source>
        <strain evidence="3">ATCC 34329</strain>
    </source>
</reference>
<protein>
    <submittedName>
        <fullName evidence="3">Heterokaryon incompatibility protein</fullName>
    </submittedName>
</protein>
<feature type="compositionally biased region" description="Polar residues" evidence="1">
    <location>
        <begin position="133"/>
        <end position="144"/>
    </location>
</feature>
<dbReference type="InterPro" id="IPR010730">
    <property type="entry name" value="HET"/>
</dbReference>
<evidence type="ECO:0000313" key="3">
    <source>
        <dbReference type="EMBL" id="KAJ2901828.1"/>
    </source>
</evidence>